<reference evidence="12 14" key="1">
    <citation type="submission" date="2023-07" db="EMBL/GenBank/DDBJ databases">
        <title>Sorghum-associated microbial communities from plants grown in Nebraska, USA.</title>
        <authorList>
            <person name="Schachtman D."/>
        </authorList>
    </citation>
    <scope>NUCLEOTIDE SEQUENCE</scope>
    <source>
        <strain evidence="13 14">BE105</strain>
        <strain evidence="12">BE69</strain>
    </source>
</reference>
<keyword evidence="8 9" id="KW-0012">Acyltransferase</keyword>
<feature type="domain" description="CN hydrolase" evidence="11">
    <location>
        <begin position="252"/>
        <end position="495"/>
    </location>
</feature>
<gene>
    <name evidence="9" type="primary">lnt</name>
    <name evidence="12" type="ORF">J2W88_000988</name>
    <name evidence="13" type="ORF">J2W93_000988</name>
</gene>
<evidence type="ECO:0000256" key="4">
    <source>
        <dbReference type="ARBA" id="ARBA00022679"/>
    </source>
</evidence>
<dbReference type="EMBL" id="JAVDTS010000001">
    <property type="protein sequence ID" value="MDR6836167.1"/>
    <property type="molecule type" value="Genomic_DNA"/>
</dbReference>
<accession>A0AAJ2BWF0</accession>
<dbReference type="GO" id="GO:0042158">
    <property type="term" value="P:lipoprotein biosynthetic process"/>
    <property type="evidence" value="ECO:0007669"/>
    <property type="project" value="UniProtKB-UniRule"/>
</dbReference>
<comment type="catalytic activity">
    <reaction evidence="9">
        <text>N-terminal S-1,2-diacyl-sn-glyceryl-L-cysteinyl-[lipoprotein] + a glycerophospholipid = N-acyl-S-1,2-diacyl-sn-glyceryl-L-cysteinyl-[lipoprotein] + a 2-acyl-sn-glycero-3-phospholipid + H(+)</text>
        <dbReference type="Rhea" id="RHEA:48228"/>
        <dbReference type="Rhea" id="RHEA-COMP:14681"/>
        <dbReference type="Rhea" id="RHEA-COMP:14684"/>
        <dbReference type="ChEBI" id="CHEBI:15378"/>
        <dbReference type="ChEBI" id="CHEBI:136912"/>
        <dbReference type="ChEBI" id="CHEBI:140656"/>
        <dbReference type="ChEBI" id="CHEBI:140657"/>
        <dbReference type="ChEBI" id="CHEBI:140660"/>
        <dbReference type="EC" id="2.3.1.269"/>
    </reaction>
</comment>
<dbReference type="NCBIfam" id="TIGR00546">
    <property type="entry name" value="lnt"/>
    <property type="match status" value="1"/>
</dbReference>
<dbReference type="PANTHER" id="PTHR38686:SF1">
    <property type="entry name" value="APOLIPOPROTEIN N-ACYLTRANSFERASE"/>
    <property type="match status" value="1"/>
</dbReference>
<evidence type="ECO:0000313" key="15">
    <source>
        <dbReference type="Proteomes" id="UP001253458"/>
    </source>
</evidence>
<dbReference type="InterPro" id="IPR003010">
    <property type="entry name" value="C-N_Hydrolase"/>
</dbReference>
<dbReference type="InterPro" id="IPR045378">
    <property type="entry name" value="LNT_N"/>
</dbReference>
<dbReference type="Proteomes" id="UP001253458">
    <property type="component" value="Unassembled WGS sequence"/>
</dbReference>
<feature type="chain" id="PRO_5042472363" description="Apolipoprotein N-acyltransferase" evidence="10">
    <location>
        <begin position="28"/>
        <end position="544"/>
    </location>
</feature>
<dbReference type="AlphaFoldDB" id="A0AAJ2BWF0"/>
<dbReference type="InterPro" id="IPR036526">
    <property type="entry name" value="C-N_Hydrolase_sf"/>
</dbReference>
<evidence type="ECO:0000256" key="2">
    <source>
        <dbReference type="ARBA" id="ARBA00010065"/>
    </source>
</evidence>
<dbReference type="HAMAP" id="MF_01148">
    <property type="entry name" value="Lnt"/>
    <property type="match status" value="1"/>
</dbReference>
<feature type="transmembrane region" description="Helical" evidence="9">
    <location>
        <begin position="37"/>
        <end position="54"/>
    </location>
</feature>
<dbReference type="GO" id="GO:0005886">
    <property type="term" value="C:plasma membrane"/>
    <property type="evidence" value="ECO:0007669"/>
    <property type="project" value="UniProtKB-SubCell"/>
</dbReference>
<dbReference type="CDD" id="cd07571">
    <property type="entry name" value="ALP_N-acyl_transferase"/>
    <property type="match status" value="1"/>
</dbReference>
<feature type="transmembrane region" description="Helical" evidence="9">
    <location>
        <begin position="105"/>
        <end position="128"/>
    </location>
</feature>
<evidence type="ECO:0000313" key="12">
    <source>
        <dbReference type="EMBL" id="MDR6765730.1"/>
    </source>
</evidence>
<dbReference type="EC" id="2.3.1.269" evidence="9"/>
<evidence type="ECO:0000256" key="9">
    <source>
        <dbReference type="HAMAP-Rule" id="MF_01148"/>
    </source>
</evidence>
<feature type="signal peptide" evidence="10">
    <location>
        <begin position="1"/>
        <end position="27"/>
    </location>
</feature>
<feature type="transmembrane region" description="Helical" evidence="9">
    <location>
        <begin position="516"/>
        <end position="536"/>
    </location>
</feature>
<organism evidence="12 15">
    <name type="scientific">Acidovorax delafieldii</name>
    <name type="common">Pseudomonas delafieldii</name>
    <dbReference type="NCBI Taxonomy" id="47920"/>
    <lineage>
        <taxon>Bacteria</taxon>
        <taxon>Pseudomonadati</taxon>
        <taxon>Pseudomonadota</taxon>
        <taxon>Betaproteobacteria</taxon>
        <taxon>Burkholderiales</taxon>
        <taxon>Comamonadaceae</taxon>
        <taxon>Acidovorax</taxon>
    </lineage>
</organism>
<proteinExistence type="inferred from homology"/>
<keyword evidence="4 9" id="KW-0808">Transferase</keyword>
<feature type="transmembrane region" description="Helical" evidence="9">
    <location>
        <begin position="211"/>
        <end position="227"/>
    </location>
</feature>
<evidence type="ECO:0000313" key="13">
    <source>
        <dbReference type="EMBL" id="MDR6836167.1"/>
    </source>
</evidence>
<dbReference type="RefSeq" id="WP_209816282.1">
    <property type="nucleotide sequence ID" value="NZ_JAVDTL010000001.1"/>
</dbReference>
<evidence type="ECO:0000256" key="6">
    <source>
        <dbReference type="ARBA" id="ARBA00022989"/>
    </source>
</evidence>
<evidence type="ECO:0000256" key="5">
    <source>
        <dbReference type="ARBA" id="ARBA00022692"/>
    </source>
</evidence>
<comment type="similarity">
    <text evidence="2 9">Belongs to the CN hydrolase family. Apolipoprotein N-acyltransferase subfamily.</text>
</comment>
<keyword evidence="7 9" id="KW-0472">Membrane</keyword>
<sequence>MSRHSRTASGPLLPQLLLALVAGLAQAASLAWPGNGQPLWWLQLVSMAVVAWLVRPAASAGSGLRTVRWQRGAILGGVFGTAWLAGTFWWLFISMHSYGGLPAPLAVAAVLGLAAFLASYYAAALALFCRYAPVHRGGGALFFGALWLLAELARGIWWTGFPWGAGGYAHVDGPLAVLARHMGVYGISAVAAVLAMGLVQVRAADLRSVPWWALLLAMGGLLAWATVDRHCAVDLCHTPAHRRPAPLSLELLQGNIPQDEKFQPGSGVPVALQWYAEALRNAQADLVVAPETAIPLLPQQLIPGYLEGIQQRYAQGSQAAMVGIPLGDEAQGYTNSVLGMSAATQAEPYRYDKHHLVPFGEFIPPFFKWFTEMMNIPLGDFNRGAVGQASFAVAGQRIAPNICYEDLFGEELGARFIDPAQAPTVFVNFSNIGWFGDTLAIDQHLHISRMRALEFERPMVRATNTGATVIIDHRGVVTHQLARYTRGVLKGEVHGRGLDAQSGWSITPYAWWVSRWGLWPLWGLGALALLVAMVAARGRRALGD</sequence>
<dbReference type="EMBL" id="JAVDTL010000001">
    <property type="protein sequence ID" value="MDR6765730.1"/>
    <property type="molecule type" value="Genomic_DNA"/>
</dbReference>
<dbReference type="PANTHER" id="PTHR38686">
    <property type="entry name" value="APOLIPOPROTEIN N-ACYLTRANSFERASE"/>
    <property type="match status" value="1"/>
</dbReference>
<comment type="function">
    <text evidence="9">Catalyzes the phospholipid dependent N-acylation of the N-terminal cysteine of apolipoprotein, the last step in lipoprotein maturation.</text>
</comment>
<keyword evidence="10" id="KW-0732">Signal</keyword>
<dbReference type="Pfam" id="PF20154">
    <property type="entry name" value="LNT_N"/>
    <property type="match status" value="1"/>
</dbReference>
<dbReference type="Proteomes" id="UP001249076">
    <property type="component" value="Unassembled WGS sequence"/>
</dbReference>
<evidence type="ECO:0000256" key="7">
    <source>
        <dbReference type="ARBA" id="ARBA00023136"/>
    </source>
</evidence>
<evidence type="ECO:0000259" key="11">
    <source>
        <dbReference type="PROSITE" id="PS50263"/>
    </source>
</evidence>
<dbReference type="Pfam" id="PF00795">
    <property type="entry name" value="CN_hydrolase"/>
    <property type="match status" value="1"/>
</dbReference>
<keyword evidence="5 9" id="KW-0812">Transmembrane</keyword>
<dbReference type="PROSITE" id="PS50263">
    <property type="entry name" value="CN_HYDROLASE"/>
    <property type="match status" value="1"/>
</dbReference>
<evidence type="ECO:0000256" key="10">
    <source>
        <dbReference type="SAM" id="SignalP"/>
    </source>
</evidence>
<comment type="subcellular location">
    <subcellularLocation>
        <location evidence="1 9">Cell membrane</location>
        <topology evidence="1 9">Multi-pass membrane protein</topology>
    </subcellularLocation>
</comment>
<dbReference type="SUPFAM" id="SSF56317">
    <property type="entry name" value="Carbon-nitrogen hydrolase"/>
    <property type="match status" value="1"/>
</dbReference>
<comment type="caution">
    <text evidence="12">The sequence shown here is derived from an EMBL/GenBank/DDBJ whole genome shotgun (WGS) entry which is preliminary data.</text>
</comment>
<keyword evidence="6 9" id="KW-1133">Transmembrane helix</keyword>
<evidence type="ECO:0000256" key="1">
    <source>
        <dbReference type="ARBA" id="ARBA00004651"/>
    </source>
</evidence>
<evidence type="ECO:0000313" key="14">
    <source>
        <dbReference type="Proteomes" id="UP001249076"/>
    </source>
</evidence>
<protein>
    <recommendedName>
        <fullName evidence="9">Apolipoprotein N-acyltransferase</fullName>
        <shortName evidence="9">ALP N-acyltransferase</shortName>
        <ecNumber evidence="9">2.3.1.269</ecNumber>
    </recommendedName>
</protein>
<dbReference type="Gene3D" id="3.60.110.10">
    <property type="entry name" value="Carbon-nitrogen hydrolase"/>
    <property type="match status" value="1"/>
</dbReference>
<dbReference type="InterPro" id="IPR004563">
    <property type="entry name" value="Apolipo_AcylTrfase"/>
</dbReference>
<feature type="transmembrane region" description="Helical" evidence="9">
    <location>
        <begin position="178"/>
        <end position="199"/>
    </location>
</feature>
<keyword evidence="14" id="KW-1185">Reference proteome</keyword>
<evidence type="ECO:0000256" key="8">
    <source>
        <dbReference type="ARBA" id="ARBA00023315"/>
    </source>
</evidence>
<keyword evidence="3 9" id="KW-1003">Cell membrane</keyword>
<name>A0AAJ2BWF0_ACIDE</name>
<feature type="transmembrane region" description="Helical" evidence="9">
    <location>
        <begin position="140"/>
        <end position="158"/>
    </location>
</feature>
<feature type="transmembrane region" description="Helical" evidence="9">
    <location>
        <begin position="74"/>
        <end position="93"/>
    </location>
</feature>
<evidence type="ECO:0000256" key="3">
    <source>
        <dbReference type="ARBA" id="ARBA00022475"/>
    </source>
</evidence>
<comment type="pathway">
    <text evidence="9">Protein modification; lipoprotein biosynthesis (N-acyl transfer).</text>
</comment>
<dbReference type="GO" id="GO:0016410">
    <property type="term" value="F:N-acyltransferase activity"/>
    <property type="evidence" value="ECO:0007669"/>
    <property type="project" value="UniProtKB-UniRule"/>
</dbReference>